<reference evidence="2" key="2">
    <citation type="submission" date="2022-01" db="EMBL/GenBank/DDBJ databases">
        <authorList>
            <person name="Yamashiro T."/>
            <person name="Shiraishi A."/>
            <person name="Satake H."/>
            <person name="Nakayama K."/>
        </authorList>
    </citation>
    <scope>NUCLEOTIDE SEQUENCE</scope>
</reference>
<organism evidence="2 3">
    <name type="scientific">Tanacetum coccineum</name>
    <dbReference type="NCBI Taxonomy" id="301880"/>
    <lineage>
        <taxon>Eukaryota</taxon>
        <taxon>Viridiplantae</taxon>
        <taxon>Streptophyta</taxon>
        <taxon>Embryophyta</taxon>
        <taxon>Tracheophyta</taxon>
        <taxon>Spermatophyta</taxon>
        <taxon>Magnoliopsida</taxon>
        <taxon>eudicotyledons</taxon>
        <taxon>Gunneridae</taxon>
        <taxon>Pentapetalae</taxon>
        <taxon>asterids</taxon>
        <taxon>campanulids</taxon>
        <taxon>Asterales</taxon>
        <taxon>Asteraceae</taxon>
        <taxon>Asteroideae</taxon>
        <taxon>Anthemideae</taxon>
        <taxon>Anthemidinae</taxon>
        <taxon>Tanacetum</taxon>
    </lineage>
</organism>
<proteinExistence type="predicted"/>
<keyword evidence="3" id="KW-1185">Reference proteome</keyword>
<feature type="region of interest" description="Disordered" evidence="1">
    <location>
        <begin position="23"/>
        <end position="42"/>
    </location>
</feature>
<name>A0ABQ5ELR6_9ASTR</name>
<comment type="caution">
    <text evidence="2">The sequence shown here is derived from an EMBL/GenBank/DDBJ whole genome shotgun (WGS) entry which is preliminary data.</text>
</comment>
<dbReference type="EMBL" id="BQNB010016442">
    <property type="protein sequence ID" value="GJT51851.1"/>
    <property type="molecule type" value="Genomic_DNA"/>
</dbReference>
<gene>
    <name evidence="2" type="ORF">Tco_0978008</name>
</gene>
<evidence type="ECO:0000313" key="2">
    <source>
        <dbReference type="EMBL" id="GJT51851.1"/>
    </source>
</evidence>
<accession>A0ABQ5ELR6</accession>
<dbReference type="Proteomes" id="UP001151760">
    <property type="component" value="Unassembled WGS sequence"/>
</dbReference>
<evidence type="ECO:0000313" key="3">
    <source>
        <dbReference type="Proteomes" id="UP001151760"/>
    </source>
</evidence>
<sequence>MSEGSDDEESADLKRITASKQETKYEVREKKEDKKVDEKETGYEQSLMHNCKKKGHFCQELQERKVQDYNYYKTKIGKFISAEETIAECIYKHDHDQSEVDHNESEHKGQLVDN</sequence>
<evidence type="ECO:0000256" key="1">
    <source>
        <dbReference type="SAM" id="MobiDB-lite"/>
    </source>
</evidence>
<reference evidence="2" key="1">
    <citation type="journal article" date="2022" name="Int. J. Mol. Sci.">
        <title>Draft Genome of Tanacetum Coccineum: Genomic Comparison of Closely Related Tanacetum-Family Plants.</title>
        <authorList>
            <person name="Yamashiro T."/>
            <person name="Shiraishi A."/>
            <person name="Nakayama K."/>
            <person name="Satake H."/>
        </authorList>
    </citation>
    <scope>NUCLEOTIDE SEQUENCE</scope>
</reference>
<protein>
    <submittedName>
        <fullName evidence="2">Uncharacterized protein</fullName>
    </submittedName>
</protein>